<feature type="binding site" evidence="3">
    <location>
        <position position="216"/>
    </location>
    <ligand>
        <name>FAD</name>
        <dbReference type="ChEBI" id="CHEBI:57692"/>
    </ligand>
</feature>
<dbReference type="Pfam" id="PF05199">
    <property type="entry name" value="GMC_oxred_C"/>
    <property type="match status" value="1"/>
</dbReference>
<keyword evidence="3" id="KW-0285">Flavoprotein</keyword>
<dbReference type="SUPFAM" id="SSF51905">
    <property type="entry name" value="FAD/NAD(P)-binding domain"/>
    <property type="match status" value="1"/>
</dbReference>
<evidence type="ECO:0000313" key="6">
    <source>
        <dbReference type="EMBL" id="KAH8693563.1"/>
    </source>
</evidence>
<accession>A0AAD4PTJ4</accession>
<dbReference type="InterPro" id="IPR036188">
    <property type="entry name" value="FAD/NAD-bd_sf"/>
</dbReference>
<dbReference type="PANTHER" id="PTHR11552:SF123">
    <property type="entry name" value="GMC OXIDOREDUCTASE (AFU_ORTHOLOGUE AFUA_2G01770)-RELATED"/>
    <property type="match status" value="1"/>
</dbReference>
<dbReference type="SUPFAM" id="SSF54373">
    <property type="entry name" value="FAD-linked reductases, C-terminal domain"/>
    <property type="match status" value="1"/>
</dbReference>
<evidence type="ECO:0000256" key="3">
    <source>
        <dbReference type="PIRSR" id="PIRSR000137-2"/>
    </source>
</evidence>
<sequence>MTDYLVLGGGLAGCVVATRLKEYNPTATVTLVEAGPDAHNHEWMTEPMGTFNLHLSEFEYNYLTVPQEHYDGRRVFNAGGKQLSGSSSVNFAMWTRGGKDDYDLWGKTVQDDRWSYSGQLPYFRRTETHHDPSSADPVQHGFDGPIHTTASARDYPLRNLLQDAFLATGLPTNPDANAGNPLGIAAYTENWREGKRQPAGKAYGLKGVEVITNVFVRRIILQGNVATGAELNDGRTIRANKEVILSCGSIRSPQVLMLSGIGPEAELSKQGIEQLIDSPDVGRNFNDHTCLAQFYRIKNPEKSLVAGAPGWNNPSYLLGLPADLVATANADPVKLKAALIKDGETNVDDSHPHLAPTRGHIEILPIYAPTEAPYTHLNVPFDGSCMTVGILNLLPTSRGSVSLASADPTADPLVDPNYYATEADRVVMRQGVRLALRAIESQAGQQIVDQEFLPPGCSAPLTSQSTDAEIDDRIKRFAATWFHPTGSCSMGKVVDTDLKVKGVEKLRVVDASVMPCPIGAHYQVATYAIAEQAADIITKGNN</sequence>
<proteinExistence type="inferred from homology"/>
<dbReference type="Pfam" id="PF00732">
    <property type="entry name" value="GMC_oxred_N"/>
    <property type="match status" value="1"/>
</dbReference>
<dbReference type="RefSeq" id="XP_046069233.1">
    <property type="nucleotide sequence ID" value="XM_046212693.1"/>
</dbReference>
<comment type="cofactor">
    <cofactor evidence="3">
        <name>FAD</name>
        <dbReference type="ChEBI" id="CHEBI:57692"/>
    </cofactor>
</comment>
<evidence type="ECO:0000259" key="5">
    <source>
        <dbReference type="PROSITE" id="PS00624"/>
    </source>
</evidence>
<evidence type="ECO:0000256" key="4">
    <source>
        <dbReference type="SAM" id="MobiDB-lite"/>
    </source>
</evidence>
<protein>
    <recommendedName>
        <fullName evidence="5">Glucose-methanol-choline oxidoreductase N-terminal domain-containing protein</fullName>
    </recommendedName>
</protein>
<dbReference type="GeneID" id="70242980"/>
<evidence type="ECO:0000313" key="7">
    <source>
        <dbReference type="Proteomes" id="UP001201262"/>
    </source>
</evidence>
<dbReference type="InterPro" id="IPR000172">
    <property type="entry name" value="GMC_OxRdtase_N"/>
</dbReference>
<evidence type="ECO:0000256" key="1">
    <source>
        <dbReference type="ARBA" id="ARBA00010790"/>
    </source>
</evidence>
<feature type="active site" description="Proton acceptor" evidence="2">
    <location>
        <position position="521"/>
    </location>
</feature>
<reference evidence="6" key="1">
    <citation type="submission" date="2021-12" db="EMBL/GenBank/DDBJ databases">
        <title>Convergent genome expansion in fungi linked to evolution of root-endophyte symbiosis.</title>
        <authorList>
            <consortium name="DOE Joint Genome Institute"/>
            <person name="Ke Y.-H."/>
            <person name="Bonito G."/>
            <person name="Liao H.-L."/>
            <person name="Looney B."/>
            <person name="Rojas-Flechas A."/>
            <person name="Nash J."/>
            <person name="Hameed K."/>
            <person name="Schadt C."/>
            <person name="Martin F."/>
            <person name="Crous P.W."/>
            <person name="Miettinen O."/>
            <person name="Magnuson J.K."/>
            <person name="Labbe J."/>
            <person name="Jacobson D."/>
            <person name="Doktycz M.J."/>
            <person name="Veneault-Fourrey C."/>
            <person name="Kuo A."/>
            <person name="Mondo S."/>
            <person name="Calhoun S."/>
            <person name="Riley R."/>
            <person name="Ohm R."/>
            <person name="LaButti K."/>
            <person name="Andreopoulos B."/>
            <person name="Pangilinan J."/>
            <person name="Nolan M."/>
            <person name="Tritt A."/>
            <person name="Clum A."/>
            <person name="Lipzen A."/>
            <person name="Daum C."/>
            <person name="Barry K."/>
            <person name="Grigoriev I.V."/>
            <person name="Vilgalys R."/>
        </authorList>
    </citation>
    <scope>NUCLEOTIDE SEQUENCE</scope>
    <source>
        <strain evidence="6">PMI_201</strain>
    </source>
</reference>
<dbReference type="GO" id="GO:0016614">
    <property type="term" value="F:oxidoreductase activity, acting on CH-OH group of donors"/>
    <property type="evidence" value="ECO:0007669"/>
    <property type="project" value="InterPro"/>
</dbReference>
<dbReference type="Gene3D" id="3.50.50.60">
    <property type="entry name" value="FAD/NAD(P)-binding domain"/>
    <property type="match status" value="1"/>
</dbReference>
<dbReference type="InterPro" id="IPR007867">
    <property type="entry name" value="GMC_OxRtase_C"/>
</dbReference>
<comment type="similarity">
    <text evidence="1">Belongs to the GMC oxidoreductase family.</text>
</comment>
<dbReference type="PANTHER" id="PTHR11552">
    <property type="entry name" value="GLUCOSE-METHANOL-CHOLINE GMC OXIDOREDUCTASE"/>
    <property type="match status" value="1"/>
</dbReference>
<evidence type="ECO:0000256" key="2">
    <source>
        <dbReference type="PIRSR" id="PIRSR000137-1"/>
    </source>
</evidence>
<keyword evidence="3" id="KW-0274">FAD</keyword>
<dbReference type="GO" id="GO:0050660">
    <property type="term" value="F:flavin adenine dinucleotide binding"/>
    <property type="evidence" value="ECO:0007669"/>
    <property type="project" value="InterPro"/>
</dbReference>
<feature type="region of interest" description="Disordered" evidence="4">
    <location>
        <begin position="126"/>
        <end position="147"/>
    </location>
</feature>
<dbReference type="Gene3D" id="3.30.560.10">
    <property type="entry name" value="Glucose Oxidase, domain 3"/>
    <property type="match status" value="1"/>
</dbReference>
<dbReference type="EMBL" id="JAJTJA010000009">
    <property type="protein sequence ID" value="KAH8693563.1"/>
    <property type="molecule type" value="Genomic_DNA"/>
</dbReference>
<gene>
    <name evidence="6" type="ORF">BGW36DRAFT_323627</name>
</gene>
<feature type="active site" description="Proton donor" evidence="2">
    <location>
        <position position="483"/>
    </location>
</feature>
<name>A0AAD4PTJ4_9EURO</name>
<dbReference type="Proteomes" id="UP001201262">
    <property type="component" value="Unassembled WGS sequence"/>
</dbReference>
<feature type="domain" description="Glucose-methanol-choline oxidoreductase N-terminal" evidence="5">
    <location>
        <begin position="248"/>
        <end position="262"/>
    </location>
</feature>
<organism evidence="6 7">
    <name type="scientific">Talaromyces proteolyticus</name>
    <dbReference type="NCBI Taxonomy" id="1131652"/>
    <lineage>
        <taxon>Eukaryota</taxon>
        <taxon>Fungi</taxon>
        <taxon>Dikarya</taxon>
        <taxon>Ascomycota</taxon>
        <taxon>Pezizomycotina</taxon>
        <taxon>Eurotiomycetes</taxon>
        <taxon>Eurotiomycetidae</taxon>
        <taxon>Eurotiales</taxon>
        <taxon>Trichocomaceae</taxon>
        <taxon>Talaromyces</taxon>
        <taxon>Talaromyces sect. Bacilispori</taxon>
    </lineage>
</organism>
<dbReference type="PROSITE" id="PS00624">
    <property type="entry name" value="GMC_OXRED_2"/>
    <property type="match status" value="1"/>
</dbReference>
<dbReference type="PIRSF" id="PIRSF000137">
    <property type="entry name" value="Alcohol_oxidase"/>
    <property type="match status" value="1"/>
</dbReference>
<dbReference type="InterPro" id="IPR012132">
    <property type="entry name" value="GMC_OxRdtase"/>
</dbReference>
<dbReference type="AlphaFoldDB" id="A0AAD4PTJ4"/>
<comment type="caution">
    <text evidence="6">The sequence shown here is derived from an EMBL/GenBank/DDBJ whole genome shotgun (WGS) entry which is preliminary data.</text>
</comment>
<keyword evidence="7" id="KW-1185">Reference proteome</keyword>